<dbReference type="InterPro" id="IPR002508">
    <property type="entry name" value="MurNAc-LAA_cat"/>
</dbReference>
<evidence type="ECO:0000313" key="5">
    <source>
        <dbReference type="Proteomes" id="UP000184550"/>
    </source>
</evidence>
<keyword evidence="5" id="KW-1185">Reference proteome</keyword>
<organism evidence="4 5">
    <name type="scientific">Planktothrix serta PCC 8927</name>
    <dbReference type="NCBI Taxonomy" id="671068"/>
    <lineage>
        <taxon>Bacteria</taxon>
        <taxon>Bacillati</taxon>
        <taxon>Cyanobacteriota</taxon>
        <taxon>Cyanophyceae</taxon>
        <taxon>Oscillatoriophycideae</taxon>
        <taxon>Oscillatoriales</taxon>
        <taxon>Microcoleaceae</taxon>
        <taxon>Planktothrix</taxon>
    </lineage>
</organism>
<dbReference type="Pfam" id="PF11741">
    <property type="entry name" value="AMIN"/>
    <property type="match status" value="1"/>
</dbReference>
<dbReference type="Pfam" id="PF01520">
    <property type="entry name" value="Amidase_3"/>
    <property type="match status" value="1"/>
</dbReference>
<keyword evidence="1" id="KW-0378">Hydrolase</keyword>
<dbReference type="InterPro" id="IPR050695">
    <property type="entry name" value="N-acetylmuramoyl_amidase_3"/>
</dbReference>
<proteinExistence type="predicted"/>
<reference evidence="4" key="1">
    <citation type="submission" date="2019-10" db="EMBL/GenBank/DDBJ databases">
        <authorList>
            <consortium name="Genoscope - CEA"/>
            <person name="William W."/>
        </authorList>
    </citation>
    <scope>NUCLEOTIDE SEQUENCE [LARGE SCALE GENOMIC DNA]</scope>
    <source>
        <strain evidence="4">BBR_PRJEB10992</strain>
    </source>
</reference>
<dbReference type="PANTHER" id="PTHR30404">
    <property type="entry name" value="N-ACETYLMURAMOYL-L-ALANINE AMIDASE"/>
    <property type="match status" value="1"/>
</dbReference>
<evidence type="ECO:0000259" key="3">
    <source>
        <dbReference type="SMART" id="SM00646"/>
    </source>
</evidence>
<dbReference type="CDD" id="cd02696">
    <property type="entry name" value="MurNAc-LAA"/>
    <property type="match status" value="1"/>
</dbReference>
<dbReference type="EMBL" id="CZCU02000148">
    <property type="protein sequence ID" value="VXD21142.1"/>
    <property type="molecule type" value="Genomic_DNA"/>
</dbReference>
<dbReference type="SUPFAM" id="SSF53187">
    <property type="entry name" value="Zn-dependent exopeptidases"/>
    <property type="match status" value="1"/>
</dbReference>
<comment type="caution">
    <text evidence="4">The sequence shown here is derived from an EMBL/GenBank/DDBJ whole genome shotgun (WGS) entry which is preliminary data.</text>
</comment>
<dbReference type="GO" id="GO:0008745">
    <property type="term" value="F:N-acetylmuramoyl-L-alanine amidase activity"/>
    <property type="evidence" value="ECO:0007669"/>
    <property type="project" value="InterPro"/>
</dbReference>
<dbReference type="AlphaFoldDB" id="A0A7Z9BRE9"/>
<feature type="region of interest" description="Disordered" evidence="2">
    <location>
        <begin position="445"/>
        <end position="504"/>
    </location>
</feature>
<gene>
    <name evidence="4" type="ORF">PL8927_710070</name>
</gene>
<evidence type="ECO:0000256" key="2">
    <source>
        <dbReference type="SAM" id="MobiDB-lite"/>
    </source>
</evidence>
<dbReference type="Proteomes" id="UP000184550">
    <property type="component" value="Unassembled WGS sequence"/>
</dbReference>
<dbReference type="Gene3D" id="2.60.40.3500">
    <property type="match status" value="1"/>
</dbReference>
<name>A0A7Z9BRE9_9CYAN</name>
<feature type="domain" description="MurNAc-LAA" evidence="3">
    <location>
        <begin position="569"/>
        <end position="677"/>
    </location>
</feature>
<feature type="compositionally biased region" description="Pro residues" evidence="2">
    <location>
        <begin position="184"/>
        <end position="208"/>
    </location>
</feature>
<dbReference type="Gene3D" id="3.40.630.40">
    <property type="entry name" value="Zn-dependent exopeptidases"/>
    <property type="match status" value="1"/>
</dbReference>
<protein>
    <submittedName>
        <fullName evidence="4">N-acetylmuramoyl-L-alanine amidase</fullName>
    </submittedName>
</protein>
<feature type="region of interest" description="Disordered" evidence="2">
    <location>
        <begin position="172"/>
        <end position="214"/>
    </location>
</feature>
<feature type="compositionally biased region" description="Pro residues" evidence="2">
    <location>
        <begin position="488"/>
        <end position="501"/>
    </location>
</feature>
<accession>A0A7Z9BRE9</accession>
<evidence type="ECO:0000313" key="4">
    <source>
        <dbReference type="EMBL" id="VXD21142.1"/>
    </source>
</evidence>
<dbReference type="InterPro" id="IPR021731">
    <property type="entry name" value="AMIN_dom"/>
</dbReference>
<evidence type="ECO:0000256" key="1">
    <source>
        <dbReference type="ARBA" id="ARBA00022801"/>
    </source>
</evidence>
<sequence>MRIRASDCSPTTDDSEDNPDLVWLWECKTLTQVQLLIQVLSVSRMGKTLFLRWLLPSLTSFFILTSPAQAARLQSWQFETAQNRLTFTTDSGVQPKAQLLSNPTRLVIDLPGTSLGGVTRQQAVGGAIREIRVGQVDNQTARIVVELANGYTLDPQGVQFRGISPSQWTVQLPSPQAIGTPNPVARPNPVPRPNPVATTPRPPVPSQSPIPQQTVNRSIPNQAQTTLAQVEVREGGIVLHTTGRMPNIEFKQSQDRSWMTLDILGATLATRSSTAGKQVNRDGVSITQVTQLSSTPPVVRVTMSTPKRNQNWQARAAAGGVAVWPQGGTPPAVQLSAGFATVKSVEIRNQQLLIQADQPLNYSSGWDAETQSYSITFFSAGLAEGVSLPQRQVGSPIIWTRLRREDPETFTLLIKPATRIEVGQISQSSPQQLALPFVGEGLGVTPSGRTPVATVPTPNPRPLPPRTNTNPSPFPPRSNLPRTNTNPLPFPPRSATPPSNNPLPNSRVVVIIDPGHGGSDAGAVGVGGLREKDVVLSISQQVAQILQQNGVQAVMTRLDDRTVELEPRVDMANRMNATLFVSIHANAATNAAASGIETFYYSSGSRLAQYIQNNIMSSFSNLPNRGVKQARFYVLRNTSMPSVLVETGFVSNNYDAYMLADPAQRSRMAQAIAQGILQYLRGN</sequence>
<dbReference type="PANTHER" id="PTHR30404:SF0">
    <property type="entry name" value="N-ACETYLMURAMOYL-L-ALANINE AMIDASE AMIC"/>
    <property type="match status" value="1"/>
</dbReference>
<dbReference type="GO" id="GO:0030288">
    <property type="term" value="C:outer membrane-bounded periplasmic space"/>
    <property type="evidence" value="ECO:0007669"/>
    <property type="project" value="TreeGrafter"/>
</dbReference>
<dbReference type="SMART" id="SM00646">
    <property type="entry name" value="Ami_3"/>
    <property type="match status" value="1"/>
</dbReference>
<dbReference type="GO" id="GO:0009253">
    <property type="term" value="P:peptidoglycan catabolic process"/>
    <property type="evidence" value="ECO:0007669"/>
    <property type="project" value="InterPro"/>
</dbReference>